<feature type="domain" description="EGF-like" evidence="2">
    <location>
        <begin position="629"/>
        <end position="640"/>
    </location>
</feature>
<dbReference type="InterPro" id="IPR002909">
    <property type="entry name" value="IPT_dom"/>
</dbReference>
<dbReference type="OMA" id="NIMACSP"/>
<dbReference type="InterPro" id="IPR014756">
    <property type="entry name" value="Ig_E-set"/>
</dbReference>
<evidence type="ECO:0000313" key="4">
    <source>
        <dbReference type="Proteomes" id="UP000002195"/>
    </source>
</evidence>
<dbReference type="Pfam" id="PF22933">
    <property type="entry name" value="ComC_SSD"/>
    <property type="match status" value="1"/>
</dbReference>
<dbReference type="Pfam" id="PF01833">
    <property type="entry name" value="TIG"/>
    <property type="match status" value="2"/>
</dbReference>
<dbReference type="InterPro" id="IPR054484">
    <property type="entry name" value="ComC_SSD"/>
</dbReference>
<dbReference type="InterPro" id="IPR013783">
    <property type="entry name" value="Ig-like_fold"/>
</dbReference>
<accession>Q55CK5</accession>
<feature type="domain" description="EGF-like" evidence="2">
    <location>
        <begin position="509"/>
        <end position="520"/>
    </location>
</feature>
<dbReference type="InterPro" id="IPR002049">
    <property type="entry name" value="LE_dom"/>
</dbReference>
<gene>
    <name evidence="3" type="ORF">DDB_G0270704</name>
</gene>
<dbReference type="CDD" id="cd00055">
    <property type="entry name" value="EGF_Lam"/>
    <property type="match status" value="1"/>
</dbReference>
<dbReference type="PROSITE" id="PS00022">
    <property type="entry name" value="EGF_1"/>
    <property type="match status" value="2"/>
</dbReference>
<evidence type="ECO:0000256" key="1">
    <source>
        <dbReference type="SAM" id="Phobius"/>
    </source>
</evidence>
<keyword evidence="4" id="KW-1185">Reference proteome</keyword>
<dbReference type="InParanoid" id="Q55CK5"/>
<dbReference type="Gene3D" id="2.60.40.10">
    <property type="entry name" value="Immunoglobulins"/>
    <property type="match status" value="1"/>
</dbReference>
<dbReference type="SUPFAM" id="SSF81296">
    <property type="entry name" value="E set domains"/>
    <property type="match status" value="2"/>
</dbReference>
<dbReference type="PANTHER" id="PTHR24032:SF69">
    <property type="entry name" value="EGF-LIKE DOMAIN-CONTAINING PROTEIN"/>
    <property type="match status" value="1"/>
</dbReference>
<dbReference type="RefSeq" id="XP_646476.1">
    <property type="nucleotide sequence ID" value="XM_641384.1"/>
</dbReference>
<dbReference type="EMBL" id="AAFI02000005">
    <property type="protein sequence ID" value="EAL72702.1"/>
    <property type="molecule type" value="Genomic_DNA"/>
</dbReference>
<proteinExistence type="predicted"/>
<keyword evidence="1" id="KW-1133">Transmembrane helix</keyword>
<name>Q55CK5_DICDI</name>
<dbReference type="InterPro" id="IPR053331">
    <property type="entry name" value="EGF-like_comC"/>
</dbReference>
<dbReference type="PANTHER" id="PTHR24032">
    <property type="entry name" value="EGF-LIKE DOMAIN-CONTAINING PROTEIN-RELATED-RELATED"/>
    <property type="match status" value="1"/>
</dbReference>
<organism evidence="3 4">
    <name type="scientific">Dictyostelium discoideum</name>
    <name type="common">Social amoeba</name>
    <dbReference type="NCBI Taxonomy" id="44689"/>
    <lineage>
        <taxon>Eukaryota</taxon>
        <taxon>Amoebozoa</taxon>
        <taxon>Evosea</taxon>
        <taxon>Eumycetozoa</taxon>
        <taxon>Dictyostelia</taxon>
        <taxon>Dictyosteliales</taxon>
        <taxon>Dictyosteliaceae</taxon>
        <taxon>Dictyostelium</taxon>
    </lineage>
</organism>
<sequence length="930" mass="104317">MDVVKWEYFNDFNLTKIQQFKGGNFTIIDDGLFNKPFLINEKQMVNSNFHFTIFKNIQFNFTGDGYVGFKNPQSILFIENCSGLSNSPIEIKFDLFSFKNIVLSKLNLTILPEASFFEKFFLIDLSNNKFSGPLPELILPSYSNFSVKNIVLKGNNLSGSIPQSYCYHYVDLSDNQLSGDLPMCFICSLKSSIFRETVNGNNFSNYQSGQTNEFPQCSGITFTAVAKGNSPVTDFVTGTNFGWNNAFEIDNIFSTPDCRLFITIPNYELSTKLYYITIDQIKQANYKSNVLFVVPNLNVSLPIEIIPPKVNIMACSPTNGQYEVYCSLFGVGFVYVSNAYQNLVSVYLDNYNCNVTSVSTGAIHCIITTRLFDNKNYTVLILNTYSGLSTTFQYSHSLSHGFLISSIISPPRRGGIVTMTGVFTNSTSNDSVMIGNNLCPIQSVNISHLTCVIGPGEGPLNINITNTILGYYLVENIFFYQDDPKQCLESSECNKINGGGVCNPITGKCECSNYYQGLDCSFVSHFVSSIIPSTTNGGNTTLFGWFGNNHFNAKVLIGNKECYPIYKINSTTLTCLAPPATGLYSINITQNLIEYSLPNSYQYIPIKRNCPNDCTSTVNGVCNHDSGYCYCLTNWYGFDCSIYVIKNNSISPPTNTTIDPGTGITNITNEYTQFQISILKLIELNLNNLQVNQYLLNDKWIFSNNSNNNNNIFTFIQTIQNFTCNITYIIEEVKENKNITFAGIEYLLDQGSIKMTVSIENYSYKSSLNTLQLQMKSSTLEIPSLNKNDDDCNSGEVEIGNKNDQDNSLNFITIKKDDKLLSGRFINKVESDGRPTIISTNVILKDKDSIIIGMNLPHCTTKYFSLIITPNFETECSESNKRPWLIPVAVVVPVVGISIIVTVYYFYKKQIVEKGFTRKLKMVELLNKKN</sequence>
<protein>
    <recommendedName>
        <fullName evidence="2">EGF-like domain-containing protein</fullName>
    </recommendedName>
</protein>
<dbReference type="GeneID" id="8617437"/>
<dbReference type="PaxDb" id="44689-DDB0201925"/>
<dbReference type="KEGG" id="ddi:DDB_G0270704"/>
<keyword evidence="1" id="KW-0812">Transmembrane</keyword>
<evidence type="ECO:0000259" key="2">
    <source>
        <dbReference type="PROSITE" id="PS00022"/>
    </source>
</evidence>
<dbReference type="Proteomes" id="UP000002195">
    <property type="component" value="Unassembled WGS sequence"/>
</dbReference>
<dbReference type="CDD" id="cd00603">
    <property type="entry name" value="IPT_PCSR"/>
    <property type="match status" value="1"/>
</dbReference>
<dbReference type="VEuPathDB" id="AmoebaDB:DDB_G0270704"/>
<evidence type="ECO:0000313" key="3">
    <source>
        <dbReference type="EMBL" id="EAL72702.1"/>
    </source>
</evidence>
<feature type="transmembrane region" description="Helical" evidence="1">
    <location>
        <begin position="884"/>
        <end position="907"/>
    </location>
</feature>
<dbReference type="HOGENOM" id="CLU_003793_0_0_1"/>
<dbReference type="Gene3D" id="3.80.10.10">
    <property type="entry name" value="Ribonuclease Inhibitor"/>
    <property type="match status" value="1"/>
</dbReference>
<keyword evidence="1" id="KW-0472">Membrane</keyword>
<dbReference type="AlphaFoldDB" id="Q55CK5"/>
<dbReference type="eggNOG" id="KOG0619">
    <property type="taxonomic scope" value="Eukaryota"/>
</dbReference>
<comment type="caution">
    <text evidence="3">The sequence shown here is derived from an EMBL/GenBank/DDBJ whole genome shotgun (WGS) entry which is preliminary data.</text>
</comment>
<dbReference type="SUPFAM" id="SSF52058">
    <property type="entry name" value="L domain-like"/>
    <property type="match status" value="1"/>
</dbReference>
<dbReference type="InterPro" id="IPR032675">
    <property type="entry name" value="LRR_dom_sf"/>
</dbReference>
<reference evidence="3 4" key="1">
    <citation type="journal article" date="2005" name="Nature">
        <title>The genome of the social amoeba Dictyostelium discoideum.</title>
        <authorList>
            <consortium name="The Dictyostelium discoideum Sequencing Consortium"/>
            <person name="Eichinger L."/>
            <person name="Pachebat J.A."/>
            <person name="Glockner G."/>
            <person name="Rajandream M.A."/>
            <person name="Sucgang R."/>
            <person name="Berriman M."/>
            <person name="Song J."/>
            <person name="Olsen R."/>
            <person name="Szafranski K."/>
            <person name="Xu Q."/>
            <person name="Tunggal B."/>
            <person name="Kummerfeld S."/>
            <person name="Madera M."/>
            <person name="Konfortov B.A."/>
            <person name="Rivero F."/>
            <person name="Bankier A.T."/>
            <person name="Lehmann R."/>
            <person name="Hamlin N."/>
            <person name="Davies R."/>
            <person name="Gaudet P."/>
            <person name="Fey P."/>
            <person name="Pilcher K."/>
            <person name="Chen G."/>
            <person name="Saunders D."/>
            <person name="Sodergren E."/>
            <person name="Davis P."/>
            <person name="Kerhornou A."/>
            <person name="Nie X."/>
            <person name="Hall N."/>
            <person name="Anjard C."/>
            <person name="Hemphill L."/>
            <person name="Bason N."/>
            <person name="Farbrother P."/>
            <person name="Desany B."/>
            <person name="Just E."/>
            <person name="Morio T."/>
            <person name="Rost R."/>
            <person name="Churcher C."/>
            <person name="Cooper J."/>
            <person name="Haydock S."/>
            <person name="van Driessche N."/>
            <person name="Cronin A."/>
            <person name="Goodhead I."/>
            <person name="Muzny D."/>
            <person name="Mourier T."/>
            <person name="Pain A."/>
            <person name="Lu M."/>
            <person name="Harper D."/>
            <person name="Lindsay R."/>
            <person name="Hauser H."/>
            <person name="James K."/>
            <person name="Quiles M."/>
            <person name="Madan Babu M."/>
            <person name="Saito T."/>
            <person name="Buchrieser C."/>
            <person name="Wardroper A."/>
            <person name="Felder M."/>
            <person name="Thangavelu M."/>
            <person name="Johnson D."/>
            <person name="Knights A."/>
            <person name="Loulseged H."/>
            <person name="Mungall K."/>
            <person name="Oliver K."/>
            <person name="Price C."/>
            <person name="Quail M.A."/>
            <person name="Urushihara H."/>
            <person name="Hernandez J."/>
            <person name="Rabbinowitsch E."/>
            <person name="Steffen D."/>
            <person name="Sanders M."/>
            <person name="Ma J."/>
            <person name="Kohara Y."/>
            <person name="Sharp S."/>
            <person name="Simmonds M."/>
            <person name="Spiegler S."/>
            <person name="Tivey A."/>
            <person name="Sugano S."/>
            <person name="White B."/>
            <person name="Walker D."/>
            <person name="Woodward J."/>
            <person name="Winckler T."/>
            <person name="Tanaka Y."/>
            <person name="Shaulsky G."/>
            <person name="Schleicher M."/>
            <person name="Weinstock G."/>
            <person name="Rosenthal A."/>
            <person name="Cox E.C."/>
            <person name="Chisholm R.L."/>
            <person name="Gibbs R."/>
            <person name="Loomis W.F."/>
            <person name="Platzer M."/>
            <person name="Kay R.R."/>
            <person name="Williams J."/>
            <person name="Dear P.H."/>
            <person name="Noegel A.A."/>
            <person name="Barrell B."/>
            <person name="Kuspa A."/>
        </authorList>
    </citation>
    <scope>NUCLEOTIDE SEQUENCE [LARGE SCALE GENOMIC DNA]</scope>
    <source>
        <strain evidence="3 4">AX4</strain>
    </source>
</reference>
<dbReference type="InterPro" id="IPR000742">
    <property type="entry name" value="EGF"/>
</dbReference>